<dbReference type="SUPFAM" id="SSF82199">
    <property type="entry name" value="SET domain"/>
    <property type="match status" value="1"/>
</dbReference>
<dbReference type="OrthoDB" id="5945798at2759"/>
<gene>
    <name evidence="2" type="ORF">BD410DRAFT_883165</name>
</gene>
<sequence>MSSDPDDKYSFDPRYDVPVGCDKIINEDIPNVLYQGMRNRGQTVKLTPKADIIAEHKSKSASNKPGVGESFFVHFKYEPPCSAPLSSLRRIFVKDLKLAWDYRDAVVVLRTLVPPRGSVTPYRRWWRTNKAPAFTFDSMGTAIVVNYLTDFVRLAQGGILYPVKWNQSVPPSAPSASEWFKDEGNNAYKSQKYQTAVVRGVTLSYFQYTEALHFKPDESLKLAIYSNRAQAHLASGAFEAAIADSTFVLSHELQHEKALYRCARGHYAMQNYAAAHVLLTLLIQACPSNETANSDLQRVAQRVQEQTTGAYDFAEMLKVSCGPCPQMDVADYIGPVKQRAEGLFATRDISAGELLLCTKAFEFVYANNSDRGVFFNNKTHCVTGASTLRLSKKFAQKMALNPSYISSFRELHRYSPTISGNISDKLIDGRPVIDKYLIESIMNPQVFAMRCPHGAQHKYGGIGLSLTPSYIRHDCLGNCTRAVIGDVVIYRASTDIKIGAEILVPYVSPSMPVEKRQELLQCYDIHCNCRLCQSQQDDKKNHKQRLDAAFGTLLTPEDMFQNPLKAARRLEELCTRLERTYVDHPTIQPRFYSVGKLALLGTCYHILGNKEKLLETSLRGLSAMGFDAKVDATGNLQIMRHGHYDRENVFKFAVMQSSTLKTDGFVTQAASWKALVRTALNIHKGHWSFSDDLIFGSMHNVDLSESD</sequence>
<dbReference type="PROSITE" id="PS50280">
    <property type="entry name" value="SET"/>
    <property type="match status" value="1"/>
</dbReference>
<dbReference type="EMBL" id="ML170219">
    <property type="protein sequence ID" value="TDL17572.1"/>
    <property type="molecule type" value="Genomic_DNA"/>
</dbReference>
<dbReference type="InterPro" id="IPR046341">
    <property type="entry name" value="SET_dom_sf"/>
</dbReference>
<dbReference type="PANTHER" id="PTHR47643:SF2">
    <property type="entry name" value="TPR DOMAIN PROTEIN (AFU_ORTHOLOGUE AFUA_5G12710)"/>
    <property type="match status" value="1"/>
</dbReference>
<feature type="domain" description="SET" evidence="1">
    <location>
        <begin position="325"/>
        <end position="507"/>
    </location>
</feature>
<dbReference type="CDD" id="cd20071">
    <property type="entry name" value="SET_SMYD"/>
    <property type="match status" value="1"/>
</dbReference>
<keyword evidence="3" id="KW-1185">Reference proteome</keyword>
<dbReference type="VEuPathDB" id="FungiDB:BD410DRAFT_883165"/>
<evidence type="ECO:0000313" key="3">
    <source>
        <dbReference type="Proteomes" id="UP000294933"/>
    </source>
</evidence>
<dbReference type="Gene3D" id="2.170.270.10">
    <property type="entry name" value="SET domain"/>
    <property type="match status" value="1"/>
</dbReference>
<name>A0A4Y7PRU1_9AGAM</name>
<evidence type="ECO:0000313" key="2">
    <source>
        <dbReference type="EMBL" id="TDL17572.1"/>
    </source>
</evidence>
<accession>A0A4Y7PRU1</accession>
<dbReference type="InterPro" id="IPR053209">
    <property type="entry name" value="Gramillin-biosynth_MTr"/>
</dbReference>
<dbReference type="PANTHER" id="PTHR47643">
    <property type="entry name" value="TPR DOMAIN PROTEIN (AFU_ORTHOLOGUE AFUA_5G12710)"/>
    <property type="match status" value="1"/>
</dbReference>
<proteinExistence type="predicted"/>
<dbReference type="AlphaFoldDB" id="A0A4Y7PRU1"/>
<dbReference type="InterPro" id="IPR011990">
    <property type="entry name" value="TPR-like_helical_dom_sf"/>
</dbReference>
<evidence type="ECO:0000259" key="1">
    <source>
        <dbReference type="PROSITE" id="PS50280"/>
    </source>
</evidence>
<organism evidence="2 3">
    <name type="scientific">Rickenella mellea</name>
    <dbReference type="NCBI Taxonomy" id="50990"/>
    <lineage>
        <taxon>Eukaryota</taxon>
        <taxon>Fungi</taxon>
        <taxon>Dikarya</taxon>
        <taxon>Basidiomycota</taxon>
        <taxon>Agaricomycotina</taxon>
        <taxon>Agaricomycetes</taxon>
        <taxon>Hymenochaetales</taxon>
        <taxon>Rickenellaceae</taxon>
        <taxon>Rickenella</taxon>
    </lineage>
</organism>
<dbReference type="Pfam" id="PF00856">
    <property type="entry name" value="SET"/>
    <property type="match status" value="1"/>
</dbReference>
<dbReference type="Proteomes" id="UP000294933">
    <property type="component" value="Unassembled WGS sequence"/>
</dbReference>
<dbReference type="InterPro" id="IPR001214">
    <property type="entry name" value="SET_dom"/>
</dbReference>
<dbReference type="SUPFAM" id="SSF48452">
    <property type="entry name" value="TPR-like"/>
    <property type="match status" value="1"/>
</dbReference>
<dbReference type="STRING" id="50990.A0A4Y7PRU1"/>
<protein>
    <recommendedName>
        <fullName evidence="1">SET domain-containing protein</fullName>
    </recommendedName>
</protein>
<dbReference type="Gene3D" id="1.25.40.10">
    <property type="entry name" value="Tetratricopeptide repeat domain"/>
    <property type="match status" value="1"/>
</dbReference>
<reference evidence="2 3" key="1">
    <citation type="submission" date="2018-06" db="EMBL/GenBank/DDBJ databases">
        <title>A transcriptomic atlas of mushroom development highlights an independent origin of complex multicellularity.</title>
        <authorList>
            <consortium name="DOE Joint Genome Institute"/>
            <person name="Krizsan K."/>
            <person name="Almasi E."/>
            <person name="Merenyi Z."/>
            <person name="Sahu N."/>
            <person name="Viragh M."/>
            <person name="Koszo T."/>
            <person name="Mondo S."/>
            <person name="Kiss B."/>
            <person name="Balint B."/>
            <person name="Kues U."/>
            <person name="Barry K."/>
            <person name="Hegedus J.C."/>
            <person name="Henrissat B."/>
            <person name="Johnson J."/>
            <person name="Lipzen A."/>
            <person name="Ohm R."/>
            <person name="Nagy I."/>
            <person name="Pangilinan J."/>
            <person name="Yan J."/>
            <person name="Xiong Y."/>
            <person name="Grigoriev I.V."/>
            <person name="Hibbett D.S."/>
            <person name="Nagy L.G."/>
        </authorList>
    </citation>
    <scope>NUCLEOTIDE SEQUENCE [LARGE SCALE GENOMIC DNA]</scope>
    <source>
        <strain evidence="2 3">SZMC22713</strain>
    </source>
</reference>